<protein>
    <submittedName>
        <fullName evidence="3">IS21 family transposase</fullName>
    </submittedName>
</protein>
<organism evidence="3 4">
    <name type="scientific">Subtercola boreus</name>
    <dbReference type="NCBI Taxonomy" id="120213"/>
    <lineage>
        <taxon>Bacteria</taxon>
        <taxon>Bacillati</taxon>
        <taxon>Actinomycetota</taxon>
        <taxon>Actinomycetes</taxon>
        <taxon>Micrococcales</taxon>
        <taxon>Microbacteriaceae</taxon>
        <taxon>Subtercola</taxon>
    </lineage>
</organism>
<evidence type="ECO:0000259" key="2">
    <source>
        <dbReference type="PROSITE" id="PS50994"/>
    </source>
</evidence>
<dbReference type="GO" id="GO:0003676">
    <property type="term" value="F:nucleic acid binding"/>
    <property type="evidence" value="ECO:0007669"/>
    <property type="project" value="InterPro"/>
</dbReference>
<dbReference type="InterPro" id="IPR001584">
    <property type="entry name" value="Integrase_cat-core"/>
</dbReference>
<dbReference type="SUPFAM" id="SSF53098">
    <property type="entry name" value="Ribonuclease H-like"/>
    <property type="match status" value="1"/>
</dbReference>
<evidence type="ECO:0000313" key="4">
    <source>
        <dbReference type="Proteomes" id="UP000257080"/>
    </source>
</evidence>
<dbReference type="GO" id="GO:0015074">
    <property type="term" value="P:DNA integration"/>
    <property type="evidence" value="ECO:0007669"/>
    <property type="project" value="InterPro"/>
</dbReference>
<dbReference type="AlphaFoldDB" id="A0A3E0W702"/>
<accession>A0A3E0W702</accession>
<evidence type="ECO:0000256" key="1">
    <source>
        <dbReference type="ARBA" id="ARBA00009277"/>
    </source>
</evidence>
<dbReference type="InterPro" id="IPR054353">
    <property type="entry name" value="IstA-like_C"/>
</dbReference>
<dbReference type="InterPro" id="IPR036397">
    <property type="entry name" value="RNaseH_sf"/>
</dbReference>
<dbReference type="Proteomes" id="UP000257080">
    <property type="component" value="Unassembled WGS sequence"/>
</dbReference>
<dbReference type="PANTHER" id="PTHR35004">
    <property type="entry name" value="TRANSPOSASE RV3428C-RELATED"/>
    <property type="match status" value="1"/>
</dbReference>
<sequence>MVRRINAKLVLQLRAEGMTGRAIAVAQGMSRKSVLAVFDAAEKVGIGSDGHADRSEAEVYALLFPGRGEHESVFVQPDWEGVHKELAKVGVTLKLLHGEYVDGCSVTGQPAMGYDRFCKTYAAHTLITGAASRVGRTAGRTVEVDWSGPTMQLTDPVTGEVSRVYLFVACLPFSRYAFAWPALDMRQDTWLLANVAMFEWFGGTVPRIVPDNLKTGVIKHPREGEVVLNDAYRQMAVHYSAAVLPGRPRAPKDKASVENTVSHVATWVIAGLRHRSFGTLPELRAAIRERMDAYNREPFQKRAGSRLSVFETEEKALLRPLPSAPYEISRWIMGRRVQKNGHVVWEKNFYSVPYAHIGQGVDLRITAQVLEVYRNHERLTSHLLFGEHVVNEYRTNDADQPQGEKYREWDTVRIRAWAERVGPNMVTVVNRIFEAVPVEEQGFDSALAVLRLSRRYSTERVEKACQIALDGRVRSPRYAHLQPILETGQDKTGTRRIPRFEPTELEPGGYVRGADYYAGGGAR</sequence>
<dbReference type="RefSeq" id="WP_116420211.1">
    <property type="nucleotide sequence ID" value="NZ_NBXC01000083.1"/>
</dbReference>
<proteinExistence type="inferred from homology"/>
<dbReference type="PROSITE" id="PS50994">
    <property type="entry name" value="INTEGRASE"/>
    <property type="match status" value="1"/>
</dbReference>
<dbReference type="OrthoDB" id="2065409at2"/>
<feature type="domain" description="Integrase catalytic" evidence="2">
    <location>
        <begin position="134"/>
        <end position="321"/>
    </location>
</feature>
<dbReference type="Gene3D" id="3.30.420.10">
    <property type="entry name" value="Ribonuclease H-like superfamily/Ribonuclease H"/>
    <property type="match status" value="1"/>
</dbReference>
<dbReference type="InterPro" id="IPR012337">
    <property type="entry name" value="RNaseH-like_sf"/>
</dbReference>
<dbReference type="PANTHER" id="PTHR35004:SF8">
    <property type="entry name" value="TRANSPOSASE RV3428C-RELATED"/>
    <property type="match status" value="1"/>
</dbReference>
<dbReference type="NCBIfam" id="NF033546">
    <property type="entry name" value="transpos_IS21"/>
    <property type="match status" value="1"/>
</dbReference>
<comment type="caution">
    <text evidence="3">The sequence shown here is derived from an EMBL/GenBank/DDBJ whole genome shotgun (WGS) entry which is preliminary data.</text>
</comment>
<gene>
    <name evidence="3" type="ORF">B7R25_17530</name>
</gene>
<comment type="similarity">
    <text evidence="1">Belongs to the transposase IS21/IS408/IS1162 family.</text>
</comment>
<name>A0A3E0W702_9MICO</name>
<reference evidence="3 4" key="1">
    <citation type="submission" date="2017-04" db="EMBL/GenBank/DDBJ databases">
        <title>Comparative genome analysis of Subtercola boreus.</title>
        <authorList>
            <person name="Cho Y.-J."/>
            <person name="Cho A."/>
            <person name="Kim O.-S."/>
            <person name="Lee J.-I."/>
        </authorList>
    </citation>
    <scope>NUCLEOTIDE SEQUENCE [LARGE SCALE GENOMIC DNA]</scope>
    <source>
        <strain evidence="3 4">P28004</strain>
    </source>
</reference>
<evidence type="ECO:0000313" key="3">
    <source>
        <dbReference type="EMBL" id="RFA24129.1"/>
    </source>
</evidence>
<dbReference type="Pfam" id="PF22483">
    <property type="entry name" value="Mu-transpos_C_2"/>
    <property type="match status" value="1"/>
</dbReference>
<dbReference type="EMBL" id="NBXE01000107">
    <property type="protein sequence ID" value="RFA24129.1"/>
    <property type="molecule type" value="Genomic_DNA"/>
</dbReference>